<name>A0A645EGV9_9ZZZZ</name>
<proteinExistence type="predicted"/>
<accession>A0A645EGV9</accession>
<sequence length="115" mass="13007">MESLAGLAEYLPRAMPFEVFRQVVLEARLLLKDSMRRLFPSLRGVTPVERQFCLAVRVDRQRAGRSAEAAHVEQALPVRIFVVDDDEGIRSPRSELFREPLGAAQDVSAHLFSPF</sequence>
<evidence type="ECO:0000313" key="1">
    <source>
        <dbReference type="EMBL" id="MPM99993.1"/>
    </source>
</evidence>
<comment type="caution">
    <text evidence="1">The sequence shown here is derived from an EMBL/GenBank/DDBJ whole genome shotgun (WGS) entry which is preliminary data.</text>
</comment>
<dbReference type="AlphaFoldDB" id="A0A645EGV9"/>
<organism evidence="1">
    <name type="scientific">bioreactor metagenome</name>
    <dbReference type="NCBI Taxonomy" id="1076179"/>
    <lineage>
        <taxon>unclassified sequences</taxon>
        <taxon>metagenomes</taxon>
        <taxon>ecological metagenomes</taxon>
    </lineage>
</organism>
<reference evidence="1" key="1">
    <citation type="submission" date="2019-08" db="EMBL/GenBank/DDBJ databases">
        <authorList>
            <person name="Kucharzyk K."/>
            <person name="Murdoch R.W."/>
            <person name="Higgins S."/>
            <person name="Loffler F."/>
        </authorList>
    </citation>
    <scope>NUCLEOTIDE SEQUENCE</scope>
</reference>
<dbReference type="EMBL" id="VSSQ01046044">
    <property type="protein sequence ID" value="MPM99993.1"/>
    <property type="molecule type" value="Genomic_DNA"/>
</dbReference>
<gene>
    <name evidence="1" type="ORF">SDC9_147188</name>
</gene>
<protein>
    <submittedName>
        <fullName evidence="1">Uncharacterized protein</fullName>
    </submittedName>
</protein>